<dbReference type="Proteomes" id="UP001597176">
    <property type="component" value="Unassembled WGS sequence"/>
</dbReference>
<feature type="domain" description="tRNA(Ile)-lysidine/2-thiocytidine synthase N-terminal" evidence="7">
    <location>
        <begin position="27"/>
        <end position="204"/>
    </location>
</feature>
<keyword evidence="3 6" id="KW-0547">Nucleotide-binding</keyword>
<comment type="function">
    <text evidence="6">Ligates lysine onto the cytidine present at position 34 of the AUA codon-specific tRNA(Ile) that contains the anticodon CAU, in an ATP-dependent manner. Cytidine is converted to lysidine, thus changing the amino acid specificity of the tRNA from methionine to isoleucine.</text>
</comment>
<dbReference type="HAMAP" id="MF_01161">
    <property type="entry name" value="tRNA_Ile_lys_synt"/>
    <property type="match status" value="1"/>
</dbReference>
<dbReference type="InterPro" id="IPR012795">
    <property type="entry name" value="tRNA_Ile_lys_synt_N"/>
</dbReference>
<dbReference type="EMBL" id="JBHTND010000013">
    <property type="protein sequence ID" value="MFD1302143.1"/>
    <property type="molecule type" value="Genomic_DNA"/>
</dbReference>
<comment type="similarity">
    <text evidence="6">Belongs to the tRNA(Ile)-lysidine synthase family.</text>
</comment>
<sequence>MSAEPSTDDADALLAAPLRPYLNVSPLLIAVSGGPDSTALMHRAARLGSAYPIHVATVDHGLRPESIVEARKVGLAARALGLPHHILTWEGDKPSRGIQAAARNARYGLLAECAGLIGAETVLTGHTADDQAETVLMRLFAGSGPTGLAGMRRERELAPGLRLARPFLHIRKADLVAYCDRHGLEPLRDPSNADERFARARLRRLIPDLATEGLDPERLCRLADRMARDEEALLQAARTALAAHRVPARTDVVLDGQALAALPDAILLRAVDLALSEAGGGGSQRLERLERLVFEDLRPALAAGVPIRRTLRGILVDLGEDGVLSFGRAPARRSPS</sequence>
<accession>A0ABW3X1P7</accession>
<dbReference type="InterPro" id="IPR012094">
    <property type="entry name" value="tRNA_Ile_lys_synt"/>
</dbReference>
<dbReference type="InterPro" id="IPR014729">
    <property type="entry name" value="Rossmann-like_a/b/a_fold"/>
</dbReference>
<keyword evidence="6" id="KW-0963">Cytoplasm</keyword>
<dbReference type="Gene3D" id="3.40.50.620">
    <property type="entry name" value="HUPs"/>
    <property type="match status" value="1"/>
</dbReference>
<dbReference type="SUPFAM" id="SSF52402">
    <property type="entry name" value="Adenine nucleotide alpha hydrolases-like"/>
    <property type="match status" value="1"/>
</dbReference>
<evidence type="ECO:0000259" key="7">
    <source>
        <dbReference type="Pfam" id="PF01171"/>
    </source>
</evidence>
<evidence type="ECO:0000256" key="1">
    <source>
        <dbReference type="ARBA" id="ARBA00022598"/>
    </source>
</evidence>
<gene>
    <name evidence="6 8" type="primary">tilS</name>
    <name evidence="8" type="ORF">ACFQ4G_11225</name>
</gene>
<evidence type="ECO:0000256" key="2">
    <source>
        <dbReference type="ARBA" id="ARBA00022694"/>
    </source>
</evidence>
<dbReference type="CDD" id="cd01992">
    <property type="entry name" value="TilS_N"/>
    <property type="match status" value="1"/>
</dbReference>
<dbReference type="EC" id="6.3.4.19" evidence="6"/>
<comment type="caution">
    <text evidence="8">The sequence shown here is derived from an EMBL/GenBank/DDBJ whole genome shotgun (WGS) entry which is preliminary data.</text>
</comment>
<comment type="catalytic activity">
    <reaction evidence="5 6">
        <text>cytidine(34) in tRNA(Ile2) + L-lysine + ATP = lysidine(34) in tRNA(Ile2) + AMP + diphosphate + H(+)</text>
        <dbReference type="Rhea" id="RHEA:43744"/>
        <dbReference type="Rhea" id="RHEA-COMP:10625"/>
        <dbReference type="Rhea" id="RHEA-COMP:10670"/>
        <dbReference type="ChEBI" id="CHEBI:15378"/>
        <dbReference type="ChEBI" id="CHEBI:30616"/>
        <dbReference type="ChEBI" id="CHEBI:32551"/>
        <dbReference type="ChEBI" id="CHEBI:33019"/>
        <dbReference type="ChEBI" id="CHEBI:82748"/>
        <dbReference type="ChEBI" id="CHEBI:83665"/>
        <dbReference type="ChEBI" id="CHEBI:456215"/>
        <dbReference type="EC" id="6.3.4.19"/>
    </reaction>
</comment>
<evidence type="ECO:0000313" key="9">
    <source>
        <dbReference type="Proteomes" id="UP001597176"/>
    </source>
</evidence>
<proteinExistence type="inferred from homology"/>
<comment type="domain">
    <text evidence="6">The N-terminal region contains the highly conserved SGGXDS motif, predicted to be a P-loop motif involved in ATP binding.</text>
</comment>
<dbReference type="RefSeq" id="WP_238206321.1">
    <property type="nucleotide sequence ID" value="NZ_JBHTND010000013.1"/>
</dbReference>
<keyword evidence="2 6" id="KW-0819">tRNA processing</keyword>
<evidence type="ECO:0000256" key="3">
    <source>
        <dbReference type="ARBA" id="ARBA00022741"/>
    </source>
</evidence>
<evidence type="ECO:0000313" key="8">
    <source>
        <dbReference type="EMBL" id="MFD1302143.1"/>
    </source>
</evidence>
<name>A0ABW3X1P7_9HYPH</name>
<dbReference type="NCBIfam" id="TIGR02432">
    <property type="entry name" value="lysidine_TilS_N"/>
    <property type="match status" value="1"/>
</dbReference>
<dbReference type="Pfam" id="PF01171">
    <property type="entry name" value="ATP_bind_3"/>
    <property type="match status" value="1"/>
</dbReference>
<comment type="subcellular location">
    <subcellularLocation>
        <location evidence="6">Cytoplasm</location>
    </subcellularLocation>
</comment>
<dbReference type="PANTHER" id="PTHR43033">
    <property type="entry name" value="TRNA(ILE)-LYSIDINE SYNTHASE-RELATED"/>
    <property type="match status" value="1"/>
</dbReference>
<protein>
    <recommendedName>
        <fullName evidence="6">tRNA(Ile)-lysidine synthase</fullName>
        <ecNumber evidence="6">6.3.4.19</ecNumber>
    </recommendedName>
    <alternativeName>
        <fullName evidence="6">tRNA(Ile)-2-lysyl-cytidine synthase</fullName>
    </alternativeName>
    <alternativeName>
        <fullName evidence="6">tRNA(Ile)-lysidine synthetase</fullName>
    </alternativeName>
</protein>
<keyword evidence="9" id="KW-1185">Reference proteome</keyword>
<evidence type="ECO:0000256" key="5">
    <source>
        <dbReference type="ARBA" id="ARBA00048539"/>
    </source>
</evidence>
<dbReference type="PANTHER" id="PTHR43033:SF1">
    <property type="entry name" value="TRNA(ILE)-LYSIDINE SYNTHASE-RELATED"/>
    <property type="match status" value="1"/>
</dbReference>
<evidence type="ECO:0000256" key="4">
    <source>
        <dbReference type="ARBA" id="ARBA00022840"/>
    </source>
</evidence>
<reference evidence="9" key="1">
    <citation type="journal article" date="2019" name="Int. J. Syst. Evol. Microbiol.">
        <title>The Global Catalogue of Microorganisms (GCM) 10K type strain sequencing project: providing services to taxonomists for standard genome sequencing and annotation.</title>
        <authorList>
            <consortium name="The Broad Institute Genomics Platform"/>
            <consortium name="The Broad Institute Genome Sequencing Center for Infectious Disease"/>
            <person name="Wu L."/>
            <person name="Ma J."/>
        </authorList>
    </citation>
    <scope>NUCLEOTIDE SEQUENCE [LARGE SCALE GENOMIC DNA]</scope>
    <source>
        <strain evidence="9">CCUG 56108</strain>
    </source>
</reference>
<organism evidence="8 9">
    <name type="scientific">Methylobacterium marchantiae</name>
    <dbReference type="NCBI Taxonomy" id="600331"/>
    <lineage>
        <taxon>Bacteria</taxon>
        <taxon>Pseudomonadati</taxon>
        <taxon>Pseudomonadota</taxon>
        <taxon>Alphaproteobacteria</taxon>
        <taxon>Hyphomicrobiales</taxon>
        <taxon>Methylobacteriaceae</taxon>
        <taxon>Methylobacterium</taxon>
    </lineage>
</organism>
<dbReference type="GO" id="GO:0032267">
    <property type="term" value="F:tRNA(Ile)-lysidine synthase activity"/>
    <property type="evidence" value="ECO:0007669"/>
    <property type="project" value="UniProtKB-EC"/>
</dbReference>
<keyword evidence="4 6" id="KW-0067">ATP-binding</keyword>
<dbReference type="InterPro" id="IPR011063">
    <property type="entry name" value="TilS/TtcA_N"/>
</dbReference>
<keyword evidence="1 6" id="KW-0436">Ligase</keyword>
<feature type="binding site" evidence="6">
    <location>
        <begin position="32"/>
        <end position="37"/>
    </location>
    <ligand>
        <name>ATP</name>
        <dbReference type="ChEBI" id="CHEBI:30616"/>
    </ligand>
</feature>
<evidence type="ECO:0000256" key="6">
    <source>
        <dbReference type="HAMAP-Rule" id="MF_01161"/>
    </source>
</evidence>